<dbReference type="Gene3D" id="3.90.420.10">
    <property type="entry name" value="Oxidoreductase, molybdopterin-binding domain"/>
    <property type="match status" value="1"/>
</dbReference>
<keyword evidence="5" id="KW-1185">Reference proteome</keyword>
<organism evidence="4 5">
    <name type="scientific">Halobellus limi</name>
    <dbReference type="NCBI Taxonomy" id="699433"/>
    <lineage>
        <taxon>Archaea</taxon>
        <taxon>Methanobacteriati</taxon>
        <taxon>Methanobacteriota</taxon>
        <taxon>Stenosarchaea group</taxon>
        <taxon>Halobacteria</taxon>
        <taxon>Halobacteriales</taxon>
        <taxon>Haloferacaceae</taxon>
        <taxon>Halobellus</taxon>
    </lineage>
</organism>
<dbReference type="Pfam" id="PF00174">
    <property type="entry name" value="Oxidored_molyb"/>
    <property type="match status" value="1"/>
</dbReference>
<dbReference type="EMBL" id="FNVN01000001">
    <property type="protein sequence ID" value="SEF97996.1"/>
    <property type="molecule type" value="Genomic_DNA"/>
</dbReference>
<evidence type="ECO:0000313" key="4">
    <source>
        <dbReference type="EMBL" id="SEF97996.1"/>
    </source>
</evidence>
<dbReference type="GeneID" id="39856726"/>
<evidence type="ECO:0000259" key="2">
    <source>
        <dbReference type="Pfam" id="PF00174"/>
    </source>
</evidence>
<dbReference type="RefSeq" id="WP_103990939.1">
    <property type="nucleotide sequence ID" value="NZ_CP031311.1"/>
</dbReference>
<accession>A0A1H5WFE2</accession>
<evidence type="ECO:0000313" key="5">
    <source>
        <dbReference type="Proteomes" id="UP000236740"/>
    </source>
</evidence>
<dbReference type="AlphaFoldDB" id="A0A1H5WFE2"/>
<feature type="domain" description="Oxidoreductase molybdopterin-binding" evidence="2">
    <location>
        <begin position="38"/>
        <end position="126"/>
    </location>
</feature>
<dbReference type="KEGG" id="hlm:DV707_01530"/>
<gene>
    <name evidence="3" type="ORF">DV707_01530</name>
    <name evidence="4" type="ORF">SAMN04488133_1253</name>
</gene>
<dbReference type="OrthoDB" id="230884at2157"/>
<reference evidence="4 5" key="1">
    <citation type="submission" date="2016-10" db="EMBL/GenBank/DDBJ databases">
        <authorList>
            <person name="de Groot N.N."/>
        </authorList>
    </citation>
    <scope>NUCLEOTIDE SEQUENCE [LARGE SCALE GENOMIC DNA]</scope>
    <source>
        <strain evidence="4 5">CGMCC 1.10331</strain>
    </source>
</reference>
<sequence length="150" mass="15699">MTATPDAHVTVDGESSVRIPVPLPADHGHETATVEGAFRCSTGDLIAEEWTGLAVDALLLDADAPDETTHVQVAGEDGFTVCVPVGAALDGVLSFAESGESVESDPRFAAPGVSGTRTVKGVRRVRPITLDPSEHPEEREELNPAESDDE</sequence>
<proteinExistence type="predicted"/>
<evidence type="ECO:0000313" key="6">
    <source>
        <dbReference type="Proteomes" id="UP000296733"/>
    </source>
</evidence>
<name>A0A1H5WFE2_9EURY</name>
<feature type="compositionally biased region" description="Basic and acidic residues" evidence="1">
    <location>
        <begin position="132"/>
        <end position="142"/>
    </location>
</feature>
<dbReference type="InterPro" id="IPR036374">
    <property type="entry name" value="OxRdtase_Mopterin-bd_sf"/>
</dbReference>
<dbReference type="InterPro" id="IPR000572">
    <property type="entry name" value="OxRdtase_Mopterin-bd_dom"/>
</dbReference>
<dbReference type="Proteomes" id="UP000296733">
    <property type="component" value="Chromosome"/>
</dbReference>
<dbReference type="Proteomes" id="UP000236740">
    <property type="component" value="Unassembled WGS sequence"/>
</dbReference>
<evidence type="ECO:0000313" key="3">
    <source>
        <dbReference type="EMBL" id="QCC46463.1"/>
    </source>
</evidence>
<protein>
    <submittedName>
        <fullName evidence="3">Molybdopterin-binding oxidoreductase</fullName>
    </submittedName>
    <submittedName>
        <fullName evidence="4">Oxidoreductase molybdopterin binding domain-containing protein</fullName>
    </submittedName>
</protein>
<reference evidence="3 6" key="2">
    <citation type="journal article" date="2019" name="Nat. Commun.">
        <title>A new type of DNA phosphorothioation-based antiviral system in archaea.</title>
        <authorList>
            <person name="Xiong L."/>
            <person name="Liu S."/>
            <person name="Chen S."/>
            <person name="Xiao Y."/>
            <person name="Zhu B."/>
            <person name="Gao Y."/>
            <person name="Zhang Y."/>
            <person name="Chen B."/>
            <person name="Luo J."/>
            <person name="Deng Z."/>
            <person name="Chen X."/>
            <person name="Wang L."/>
            <person name="Chen S."/>
        </authorList>
    </citation>
    <scope>NUCLEOTIDE SEQUENCE [LARGE SCALE GENOMIC DNA]</scope>
    <source>
        <strain evidence="3 6">CGMCC 1.10331</strain>
    </source>
</reference>
<dbReference type="SUPFAM" id="SSF56524">
    <property type="entry name" value="Oxidoreductase molybdopterin-binding domain"/>
    <property type="match status" value="1"/>
</dbReference>
<feature type="region of interest" description="Disordered" evidence="1">
    <location>
        <begin position="123"/>
        <end position="150"/>
    </location>
</feature>
<dbReference type="EMBL" id="CP031311">
    <property type="protein sequence ID" value="QCC46463.1"/>
    <property type="molecule type" value="Genomic_DNA"/>
</dbReference>
<evidence type="ECO:0000256" key="1">
    <source>
        <dbReference type="SAM" id="MobiDB-lite"/>
    </source>
</evidence>